<protein>
    <submittedName>
        <fullName evidence="1">Uncharacterized protein</fullName>
    </submittedName>
</protein>
<gene>
    <name evidence="1" type="ORF">G3I70_09125</name>
</gene>
<dbReference type="Proteomes" id="UP000475532">
    <property type="component" value="Unassembled WGS sequence"/>
</dbReference>
<evidence type="ECO:0000313" key="2">
    <source>
        <dbReference type="Proteomes" id="UP000475532"/>
    </source>
</evidence>
<comment type="caution">
    <text evidence="1">The sequence shown here is derived from an EMBL/GenBank/DDBJ whole genome shotgun (WGS) entry which is preliminary data.</text>
</comment>
<evidence type="ECO:0000313" key="1">
    <source>
        <dbReference type="EMBL" id="NEA22653.1"/>
    </source>
</evidence>
<sequence length="317" mass="35128">MSREVRRVPVDFDWPLKKVWHGYLTSERLRGQPCPDCRNGYSPRAEELFDLWYGRRPFDPASTGSTRLRPDTPAVREFAERNVARSPEYYGTGEHAIVREAQRLADLWNGMWLHHITQDDVDALVNASRLMDFTHTWSRETGWVKTDPPVTPTAAQVNEWSLRGLGHDSINASVVIRARCEREGVDHTCPRCEGHASIEVYPGQRADAEAWEPTAPPTGDGWQLWETVSEGSPITPVFTSPDALARHMTDQLGFTWSAARQLVKDGFTLGTFIGVGASLLDSAKDADVVAALGDDGEVFTDDDLAAAVSEAALGEQP</sequence>
<proteinExistence type="predicted"/>
<dbReference type="EMBL" id="JAAGLI010000213">
    <property type="protein sequence ID" value="NEA22653.1"/>
    <property type="molecule type" value="Genomic_DNA"/>
</dbReference>
<dbReference type="AlphaFoldDB" id="A0A6L9QDA8"/>
<organism evidence="1 2">
    <name type="scientific">Actinomadura bangladeshensis</name>
    <dbReference type="NCBI Taxonomy" id="453573"/>
    <lineage>
        <taxon>Bacteria</taxon>
        <taxon>Bacillati</taxon>
        <taxon>Actinomycetota</taxon>
        <taxon>Actinomycetes</taxon>
        <taxon>Streptosporangiales</taxon>
        <taxon>Thermomonosporaceae</taxon>
        <taxon>Actinomadura</taxon>
    </lineage>
</organism>
<name>A0A6L9QDA8_9ACTN</name>
<accession>A0A6L9QDA8</accession>
<reference evidence="1 2" key="1">
    <citation type="submission" date="2020-01" db="EMBL/GenBank/DDBJ databases">
        <title>Insect and environment-associated Actinomycetes.</title>
        <authorList>
            <person name="Currrie C."/>
            <person name="Chevrette M."/>
            <person name="Carlson C."/>
            <person name="Stubbendieck R."/>
            <person name="Wendt-Pienkowski E."/>
        </authorList>
    </citation>
    <scope>NUCLEOTIDE SEQUENCE [LARGE SCALE GENOMIC DNA]</scope>
    <source>
        <strain evidence="1 2">SID10258</strain>
    </source>
</reference>
<dbReference type="RefSeq" id="WP_163054470.1">
    <property type="nucleotide sequence ID" value="NZ_JAAGLI010000213.1"/>
</dbReference>